<gene>
    <name evidence="1" type="ordered locus">EUBREC_2986</name>
</gene>
<dbReference type="AlphaFoldDB" id="C4ZI77"/>
<protein>
    <submittedName>
        <fullName evidence="1">Uncharacterized protein</fullName>
    </submittedName>
</protein>
<sequence>MLSKHTIRSGVYFMLLFMPDSVTSNYFTTATGYYKNANQHKWFI</sequence>
<accession>C4ZI77</accession>
<dbReference type="STRING" id="515619.EUBREC_2986"/>
<dbReference type="PaxDb" id="515619-EUBREC_2986"/>
<evidence type="ECO:0000313" key="1">
    <source>
        <dbReference type="EMBL" id="ACR76714.1"/>
    </source>
</evidence>
<dbReference type="Proteomes" id="UP000001477">
    <property type="component" value="Chromosome"/>
</dbReference>
<dbReference type="KEGG" id="ere:EUBREC_2986"/>
<dbReference type="EMBL" id="CP001107">
    <property type="protein sequence ID" value="ACR76714.1"/>
    <property type="molecule type" value="Genomic_DNA"/>
</dbReference>
<proteinExistence type="predicted"/>
<organism evidence="1 2">
    <name type="scientific">Agathobacter rectalis (strain ATCC 33656 / DSM 3377 / JCM 17463 / KCTC 5835 / VPI 0990)</name>
    <name type="common">Eubacterium rectale</name>
    <dbReference type="NCBI Taxonomy" id="515619"/>
    <lineage>
        <taxon>Bacteria</taxon>
        <taxon>Bacillati</taxon>
        <taxon>Bacillota</taxon>
        <taxon>Clostridia</taxon>
        <taxon>Lachnospirales</taxon>
        <taxon>Lachnospiraceae</taxon>
        <taxon>Agathobacter</taxon>
    </lineage>
</organism>
<dbReference type="HOGENOM" id="CLU_3216423_0_0_9"/>
<reference evidence="1 2" key="1">
    <citation type="journal article" date="2009" name="Proc. Natl. Acad. Sci. U.S.A.">
        <title>Characterizing a model human gut microbiota composed of members of its two dominant bacterial phyla.</title>
        <authorList>
            <person name="Mahowald M.A."/>
            <person name="Rey F.E."/>
            <person name="Seedorf H."/>
            <person name="Turnbaugh P.J."/>
            <person name="Fulton R.S."/>
            <person name="Wollam A."/>
            <person name="Shah N."/>
            <person name="Wang C."/>
            <person name="Magrini V."/>
            <person name="Wilson R.K."/>
            <person name="Cantarel B.L."/>
            <person name="Coutinho P.M."/>
            <person name="Henrissat B."/>
            <person name="Crock L.W."/>
            <person name="Russell A."/>
            <person name="Verberkmoes N.C."/>
            <person name="Hettich R.L."/>
            <person name="Gordon J.I."/>
        </authorList>
    </citation>
    <scope>NUCLEOTIDE SEQUENCE [LARGE SCALE GENOMIC DNA]</scope>
    <source>
        <strain evidence="2">ATCC 33656 / DSM 3377 / JCM 17463 / KCTC 5835 / LMG 30912 / VPI 0990</strain>
    </source>
</reference>
<evidence type="ECO:0000313" key="2">
    <source>
        <dbReference type="Proteomes" id="UP000001477"/>
    </source>
</evidence>
<name>C4ZI77_AGARV</name>